<feature type="DNA-binding region" description="Homeobox" evidence="9">
    <location>
        <begin position="101"/>
        <end position="160"/>
    </location>
</feature>
<dbReference type="AlphaFoldDB" id="A0A803QU55"/>
<reference evidence="15" key="2">
    <citation type="submission" date="2021-03" db="UniProtKB">
        <authorList>
            <consortium name="EnsemblPlants"/>
        </authorList>
    </citation>
    <scope>IDENTIFICATION</scope>
</reference>
<dbReference type="OrthoDB" id="6159439at2759"/>
<comment type="similarity">
    <text evidence="7 11">Belongs to the HD-ZIP homeobox family. Class I subfamily.</text>
</comment>
<dbReference type="InterPro" id="IPR045224">
    <property type="entry name" value="HDZip_class_I_plant"/>
</dbReference>
<feature type="compositionally biased region" description="Polar residues" evidence="13">
    <location>
        <begin position="289"/>
        <end position="303"/>
    </location>
</feature>
<evidence type="ECO:0000313" key="15">
    <source>
        <dbReference type="EnsemblPlants" id="cds.novel_model_1420_5bd9a17a"/>
    </source>
</evidence>
<evidence type="ECO:0000259" key="14">
    <source>
        <dbReference type="PROSITE" id="PS50071"/>
    </source>
</evidence>
<evidence type="ECO:0000256" key="7">
    <source>
        <dbReference type="ARBA" id="ARBA00025748"/>
    </source>
</evidence>
<feature type="region of interest" description="Disordered" evidence="13">
    <location>
        <begin position="282"/>
        <end position="303"/>
    </location>
</feature>
<keyword evidence="3 9" id="KW-0238">DNA-binding</keyword>
<evidence type="ECO:0000256" key="11">
    <source>
        <dbReference type="RuleBase" id="RU369038"/>
    </source>
</evidence>
<evidence type="ECO:0000256" key="4">
    <source>
        <dbReference type="ARBA" id="ARBA00023155"/>
    </source>
</evidence>
<feature type="compositionally biased region" description="Basic residues" evidence="13">
    <location>
        <begin position="96"/>
        <end position="106"/>
    </location>
</feature>
<dbReference type="SUPFAM" id="SSF46689">
    <property type="entry name" value="Homeodomain-like"/>
    <property type="match status" value="1"/>
</dbReference>
<dbReference type="InterPro" id="IPR001356">
    <property type="entry name" value="HD"/>
</dbReference>
<accession>A0A803QU55</accession>
<dbReference type="FunFam" id="1.10.10.60:FF:000293">
    <property type="entry name" value="Homeobox-leucine zipper protein ATHB-7"/>
    <property type="match status" value="1"/>
</dbReference>
<proteinExistence type="inferred from homology"/>
<feature type="region of interest" description="Disordered" evidence="13">
    <location>
        <begin position="73"/>
        <end position="114"/>
    </location>
</feature>
<evidence type="ECO:0000256" key="9">
    <source>
        <dbReference type="PROSITE-ProRule" id="PRU00108"/>
    </source>
</evidence>
<dbReference type="GO" id="GO:0009737">
    <property type="term" value="P:response to abscisic acid"/>
    <property type="evidence" value="ECO:0007669"/>
    <property type="project" value="UniProtKB-ARBA"/>
</dbReference>
<dbReference type="GO" id="GO:0000981">
    <property type="term" value="F:DNA-binding transcription factor activity, RNA polymerase II-specific"/>
    <property type="evidence" value="ECO:0007669"/>
    <property type="project" value="UniProtKB-UniRule"/>
</dbReference>
<feature type="coiled-coil region" evidence="12">
    <location>
        <begin position="172"/>
        <end position="199"/>
    </location>
</feature>
<dbReference type="Pfam" id="PF02183">
    <property type="entry name" value="HALZ"/>
    <property type="match status" value="1"/>
</dbReference>
<name>A0A803QU55_CANSA</name>
<dbReference type="SMART" id="SM00389">
    <property type="entry name" value="HOX"/>
    <property type="match status" value="1"/>
</dbReference>
<comment type="subcellular location">
    <subcellularLocation>
        <location evidence="1 9 10">Nucleus</location>
    </subcellularLocation>
</comment>
<evidence type="ECO:0000256" key="2">
    <source>
        <dbReference type="ARBA" id="ARBA00023015"/>
    </source>
</evidence>
<feature type="domain" description="Homeobox" evidence="14">
    <location>
        <begin position="99"/>
        <end position="159"/>
    </location>
</feature>
<keyword evidence="12" id="KW-0175">Coiled coil</keyword>
<dbReference type="InterPro" id="IPR009057">
    <property type="entry name" value="Homeodomain-like_sf"/>
</dbReference>
<dbReference type="OMA" id="SPENWGS"/>
<feature type="region of interest" description="Disordered" evidence="13">
    <location>
        <begin position="203"/>
        <end position="237"/>
    </location>
</feature>
<evidence type="ECO:0000256" key="8">
    <source>
        <dbReference type="ARBA" id="ARBA00058361"/>
    </source>
</evidence>
<feature type="compositionally biased region" description="Basic and acidic residues" evidence="13">
    <location>
        <begin position="204"/>
        <end position="227"/>
    </location>
</feature>
<keyword evidence="2 11" id="KW-0805">Transcription regulation</keyword>
<dbReference type="PRINTS" id="PR00031">
    <property type="entry name" value="HTHREPRESSR"/>
</dbReference>
<dbReference type="InterPro" id="IPR017970">
    <property type="entry name" value="Homeobox_CS"/>
</dbReference>
<dbReference type="GO" id="GO:0009414">
    <property type="term" value="P:response to water deprivation"/>
    <property type="evidence" value="ECO:0007669"/>
    <property type="project" value="UniProtKB-ARBA"/>
</dbReference>
<comment type="function">
    <text evidence="8">Probable transcription activator that may act as growth regulators in response to water deficit.</text>
</comment>
<organism evidence="15 16">
    <name type="scientific">Cannabis sativa</name>
    <name type="common">Hemp</name>
    <name type="synonym">Marijuana</name>
    <dbReference type="NCBI Taxonomy" id="3483"/>
    <lineage>
        <taxon>Eukaryota</taxon>
        <taxon>Viridiplantae</taxon>
        <taxon>Streptophyta</taxon>
        <taxon>Embryophyta</taxon>
        <taxon>Tracheophyta</taxon>
        <taxon>Spermatophyta</taxon>
        <taxon>Magnoliopsida</taxon>
        <taxon>eudicotyledons</taxon>
        <taxon>Gunneridae</taxon>
        <taxon>Pentapetalae</taxon>
        <taxon>rosids</taxon>
        <taxon>fabids</taxon>
        <taxon>Rosales</taxon>
        <taxon>Cannabaceae</taxon>
        <taxon>Cannabis</taxon>
    </lineage>
</organism>
<dbReference type="Proteomes" id="UP000596661">
    <property type="component" value="Chromosome 2"/>
</dbReference>
<dbReference type="EnsemblPlants" id="novel_model_1420_5bd9a17a">
    <property type="protein sequence ID" value="cds.novel_model_1420_5bd9a17a"/>
    <property type="gene ID" value="novel_gene_786_5bd9a17a"/>
</dbReference>
<dbReference type="InterPro" id="IPR003106">
    <property type="entry name" value="Leu_zip_homeo"/>
</dbReference>
<dbReference type="PANTHER" id="PTHR24326:SF122">
    <property type="entry name" value="HOMEOBOX-LEUCINE ZIPPER PROTEIN HOX6"/>
    <property type="match status" value="1"/>
</dbReference>
<dbReference type="InterPro" id="IPR000047">
    <property type="entry name" value="HTH_motif"/>
</dbReference>
<feature type="region of interest" description="Disordered" evidence="13">
    <location>
        <begin position="1"/>
        <end position="25"/>
    </location>
</feature>
<dbReference type="Gene3D" id="1.10.10.60">
    <property type="entry name" value="Homeodomain-like"/>
    <property type="match status" value="1"/>
</dbReference>
<evidence type="ECO:0000313" key="16">
    <source>
        <dbReference type="Proteomes" id="UP000596661"/>
    </source>
</evidence>
<dbReference type="GO" id="GO:0005634">
    <property type="term" value="C:nucleus"/>
    <property type="evidence" value="ECO:0007669"/>
    <property type="project" value="UniProtKB-SubCell"/>
</dbReference>
<dbReference type="PROSITE" id="PS50071">
    <property type="entry name" value="HOMEOBOX_2"/>
    <property type="match status" value="1"/>
</dbReference>
<dbReference type="PROSITE" id="PS00027">
    <property type="entry name" value="HOMEOBOX_1"/>
    <property type="match status" value="1"/>
</dbReference>
<evidence type="ECO:0000256" key="1">
    <source>
        <dbReference type="ARBA" id="ARBA00004123"/>
    </source>
</evidence>
<keyword evidence="6 9" id="KW-0539">Nucleus</keyword>
<dbReference type="GO" id="GO:0045893">
    <property type="term" value="P:positive regulation of DNA-templated transcription"/>
    <property type="evidence" value="ECO:0007669"/>
    <property type="project" value="TreeGrafter"/>
</dbReference>
<evidence type="ECO:0000256" key="13">
    <source>
        <dbReference type="SAM" id="MobiDB-lite"/>
    </source>
</evidence>
<evidence type="ECO:0000256" key="10">
    <source>
        <dbReference type="RuleBase" id="RU000682"/>
    </source>
</evidence>
<sequence>MIHHLNPTNSNTKTQSQHQPNQPQFRTIYIYSERESERERTMFEDQNNIHGEYSYCPTSDRFDHNNSNINIHESSFSNSSSTSSSIGAGVQVPAGNRKKKSKNNKRRFSDDQIKSLESMFENETRLEPKKKLQLASELGLQPRQVAIWFQNKRARWKSKQLERDYSILLANYKNLASRFDALKKEKQGLALQLQKLSGDLMQSWKDKDKDNDKVDKDSDNGKVKTETDQSEVMKPSLSSLERTEHVLGVLSSDDDSCMKAAYNFDQEVLEPEEAELLSINMAPEPPADSSLTSPEDWGNLNSDTLFDESSSGYQWWDFWS</sequence>
<evidence type="ECO:0000256" key="5">
    <source>
        <dbReference type="ARBA" id="ARBA00023163"/>
    </source>
</evidence>
<evidence type="ECO:0000256" key="6">
    <source>
        <dbReference type="ARBA" id="ARBA00023242"/>
    </source>
</evidence>
<dbReference type="EMBL" id="UZAU01000216">
    <property type="status" value="NOT_ANNOTATED_CDS"/>
    <property type="molecule type" value="Genomic_DNA"/>
</dbReference>
<dbReference type="PANTHER" id="PTHR24326">
    <property type="entry name" value="HOMEOBOX-LEUCINE ZIPPER PROTEIN"/>
    <property type="match status" value="1"/>
</dbReference>
<feature type="compositionally biased region" description="Low complexity" evidence="13">
    <location>
        <begin position="73"/>
        <end position="86"/>
    </location>
</feature>
<keyword evidence="16" id="KW-1185">Reference proteome</keyword>
<keyword evidence="5 11" id="KW-0804">Transcription</keyword>
<protein>
    <recommendedName>
        <fullName evidence="11">Homeobox-leucine zipper protein</fullName>
    </recommendedName>
    <alternativeName>
        <fullName evidence="11">HD-ZIP protein</fullName>
    </alternativeName>
    <alternativeName>
        <fullName evidence="11">Homeodomain transcription factor</fullName>
    </alternativeName>
</protein>
<comment type="function">
    <text evidence="11">Transcription factor.</text>
</comment>
<dbReference type="GO" id="GO:0000976">
    <property type="term" value="F:transcription cis-regulatory region binding"/>
    <property type="evidence" value="ECO:0007669"/>
    <property type="project" value="UniProtKB-ARBA"/>
</dbReference>
<dbReference type="Pfam" id="PF00046">
    <property type="entry name" value="Homeodomain"/>
    <property type="match status" value="1"/>
</dbReference>
<dbReference type="CDD" id="cd00086">
    <property type="entry name" value="homeodomain"/>
    <property type="match status" value="1"/>
</dbReference>
<reference evidence="15" key="1">
    <citation type="submission" date="2018-11" db="EMBL/GenBank/DDBJ databases">
        <authorList>
            <person name="Grassa J C."/>
        </authorList>
    </citation>
    <scope>NUCLEOTIDE SEQUENCE [LARGE SCALE GENOMIC DNA]</scope>
</reference>
<keyword evidence="4 9" id="KW-0371">Homeobox</keyword>
<evidence type="ECO:0000256" key="12">
    <source>
        <dbReference type="SAM" id="Coils"/>
    </source>
</evidence>
<dbReference type="Gramene" id="novel_model_1420_5bd9a17a">
    <property type="protein sequence ID" value="cds.novel_model_1420_5bd9a17a"/>
    <property type="gene ID" value="novel_gene_786_5bd9a17a"/>
</dbReference>
<evidence type="ECO:0000256" key="3">
    <source>
        <dbReference type="ARBA" id="ARBA00023125"/>
    </source>
</evidence>